<evidence type="ECO:0000256" key="7">
    <source>
        <dbReference type="ARBA" id="ARBA00046341"/>
    </source>
</evidence>
<accession>A0A2T9YR60</accession>
<feature type="region of interest" description="Disordered" evidence="10">
    <location>
        <begin position="438"/>
        <end position="489"/>
    </location>
</feature>
<dbReference type="GO" id="GO:0008270">
    <property type="term" value="F:zinc ion binding"/>
    <property type="evidence" value="ECO:0007669"/>
    <property type="project" value="UniProtKB-UniRule"/>
</dbReference>
<evidence type="ECO:0000256" key="5">
    <source>
        <dbReference type="ARBA" id="ARBA00022786"/>
    </source>
</evidence>
<dbReference type="GO" id="GO:0016567">
    <property type="term" value="P:protein ubiquitination"/>
    <property type="evidence" value="ECO:0007669"/>
    <property type="project" value="UniProtKB-UniRule"/>
</dbReference>
<dbReference type="Proteomes" id="UP000245699">
    <property type="component" value="Unassembled WGS sequence"/>
</dbReference>
<evidence type="ECO:0000256" key="1">
    <source>
        <dbReference type="ARBA" id="ARBA00000900"/>
    </source>
</evidence>
<feature type="region of interest" description="Disordered" evidence="10">
    <location>
        <begin position="2111"/>
        <end position="2136"/>
    </location>
</feature>
<comment type="function">
    <text evidence="9">Ubiquitin ligase protein which is a component of the N-end rule pathway. Recognizes and binds to proteins bearing specific N-terminal residues that are destabilizing according to the N-end rule, leading to their ubiquitination and subsequent degradation.</text>
</comment>
<dbReference type="CDD" id="cd16482">
    <property type="entry name" value="RING-H2_UBR1-like"/>
    <property type="match status" value="1"/>
</dbReference>
<feature type="compositionally biased region" description="Basic and acidic residues" evidence="10">
    <location>
        <begin position="1351"/>
        <end position="1365"/>
    </location>
</feature>
<organism evidence="12 13">
    <name type="scientific">Furculomyces boomerangus</name>
    <dbReference type="NCBI Taxonomy" id="61424"/>
    <lineage>
        <taxon>Eukaryota</taxon>
        <taxon>Fungi</taxon>
        <taxon>Fungi incertae sedis</taxon>
        <taxon>Zoopagomycota</taxon>
        <taxon>Kickxellomycotina</taxon>
        <taxon>Harpellomycetes</taxon>
        <taxon>Harpellales</taxon>
        <taxon>Harpellaceae</taxon>
        <taxon>Furculomyces</taxon>
    </lineage>
</organism>
<evidence type="ECO:0000259" key="11">
    <source>
        <dbReference type="PROSITE" id="PS51157"/>
    </source>
</evidence>
<evidence type="ECO:0000256" key="8">
    <source>
        <dbReference type="PROSITE-ProRule" id="PRU00508"/>
    </source>
</evidence>
<sequence>MYPNQQTSVQDSIFARLSQELKDSPAKYNYIFNKEARKNLINKATWYLLGCDNRLSDLIVIDEKTGGAPREENQEKNIELIEYTEVKRGQLCGHVFRRGEDDTCVLCTRCFRASDHSGHDFSFSINSGTGGCCDCGDKEAWKHTLFCGYHATLKDLDEQGIKPIIKSNGILGIPGYDTDQVPDTLIQSFKGAIRAVLEFMLITFSTSPTPNNKNLDIHHITEDVHRMNSILGDNSVQKAFAIVLWNDETHSFQGFIDVLEVALDCRPEVAKMMIKSIDSHGRDVIAISKSIPDLLRIAEYMKRVSLNVSIRSAREVFREQLAASLLIWLRDVACFKFRALVKICNGNANLNIRTEICNQLSSKWEEFETNSFLFRYINSEFKSDDEDDDNFDECVIAPDIDPNIQSDMASSSKVFGETTRDLHHKKQMHSLHSYSNSGMGNDMGLTNRNGQDIYRGQRRQRSDSMERAFDEDYNSHPSGSRPLSTNLSSSTLRPIHKLGSVHRSTASNSKQKQSLIGEYVNIKSMEKLWNNSEVYRLDWFLMVDLQLWKEVRGGLRELYMATMMLDQKFKTQMAISFGRNYPRLTKAFLTQDQGPEHSVLLFSVQLFTVPTLSQALVREYGFLYTVLRMLKRFFIKPTPKDLRRHGVILCDTESFRNRRYFHIFHDMRYLASASSVPEWIASEKQFFNAYLGFISLFQGMSPNRRARVDHIEFEDDTWVHAFNVTLQVAKSCRQLADCYVDRLNDLTLAIRGTLRKIENTVKLLAEENISYILNSSSVKNEQSYLSQNSEDTEYIPFSMHERSTMWGKTYNIVKYSISRHPVSFHHPLHWFLANLFRHINLLEDEMIQKAGYSNLQDLLFTYNRPDLDNGSNNGFADAQMAQMAQISLLRAVDYSIRVIVLMGQIRARMWVRNGYVVKSQAHHYREISLRENTYDQDIFLIQFFLCVWPDPDQILVSIVDRFELHEWFRGNMYGGNEGSRAISDLSQYFELVDEFLITMIVIVSDRDVTSGKSSQELSRREIVHGCLSMTSYSELAKKIPERLAEHAKFDAMLLELASYRAPISVQDTGMYELKDEYLEEVNPHFIHYSRNQREEVEELLLSRIKKYKQKRGITDDESDSPPIIIPKLVQIEKGPFKTLGMILHSPYSCQILFFSLYNIAFTGNKILSTAIIDQTLYLIIIALSDGSKGHIAQRLGYGKDEGCGGLWKHAVEQVYKFNFGEICLLGLIMRLRCQPEMENWKHSLDFILKLFEKGSKSTATWIFNYTQVLISQGIMSTENKQDSIKNKEERKKEVAKTRQAQLMADFAKAQKNFMETFGEEFDDLSGEDDDGHDTIPAKHQGKQLEIDLDDSMDKSPEPNPEKMECEGSTVHDQLKKMDTSDPLSSTSLKLLNMGLEGHKGKSQFGNDAEINSKTDIETKSSKVFKFNLGPVEGNCIVCQESCDSLKPHGMLALIQQSFILRQAPLNSTEHILEIIDQPLSQDTIESRPIKQVDEASNSDNMDLVDGELEDLIDGDNSDSQFSMSNQTSNTEDMLYLYNNTGISLGAPSGLSAFPARYRERGVFATSCGHMMHQTCFERYCHEVKIKHQRQPTRNHAECLDRHEFLCPLCNSLGNFLLPVLSDTLADPELKECGDLFKFQNVTESVSEKWLNEELSALFTKMDDLANPKSKNSAGGNSKIINSQSNFTGISGQHLYLSPEVESESLNPTESLINNPTTVGTASGVPIQNERVNNFSSQAASGRMFVNNLMNTVSQTHQTLAPFSIIPSNLSFQNLNNLRNQLTEMLNIRWPLEFLRQSPQRIVDGWNTIKQKMLGNVENHDAETDINEWRMLIPIYLYLFATLPEWHSHIAEVRQVLKPKSQTQETNNESQSNSTSGVKSSQSSNGFNSFLLNSDSNSQASNISNGQPYFIPPTNNTSFTDGQTNTDPTTFVHGREPAYNEVNEPGQRIDQNMSESHITSRYMWSRIRPFTPAVSQAMAGSPPWPGHSGVTIQSIPSRNPDIGDSRDMQNDSTAFDMSLLRLTGLELSLHANNEQFQGKDLLLSQLSSYKAIYEQLFSVLKTVEQDKMIGLPNYSVFNHLYNAGVAYKNEMAQQRFRGSMLRDFDEAQKELLSPSNNSHTGGVSSEISSNPESVDNDMSRFRTTQNLDGNGVHPSQATILSDHQNQLARQQNIHSNQETASGGYSEPYLNFRSGVQFLQSIPNTVRSIGVNMLTLPDLPLPEPIIAAPSHRDFNTFPGVLPSDNDVDMAEDPNNSIPNIDFEQISSTNPNMFEQMVSNLLAQNIMCLDVSSKGRPIPRALDQDDPRKESPSGTWLDSVSANQFMFTSTLFRFAQTQYRLLLSDTTSITEYCSSLDYEPKEPMYGNKRRTLVTDAATSLAMVSVRHSVLSSLKNTLEPLRPTNGSDQRSIPQLQFPTGIDENKLPNKPFLMKDAFTQFVDTSISVGELFDVDRWQLVRLFFVVELIRTCIAVGDSVVGNYAGANVNISSTLCPLSFTSTGKYANSKRMSEILTSGDPGNQTKLKWPEDPLAHKETYEKRFESLYEAFKLLDGGYKGSMDDLNLQICHMVAWTQTMLVPNSMKCSPESQMSFLLNVAPKYSVSLLVAQLLTPFMRRVSAFLVLSFGLTHPSYETLKDLDGVDAREFISLWQFLRLPSPLVIFTVPNPSSTLYGMIGRWADQLSEFRSVHQSPVSVGAGFTMAIPMAMPTAYSLVKLPHRFEILFEQSYKAYCLQCNSIPPDPSLCLLCGRFVCAQSFCCLSDSIGECNSHMRLCGGISGFYLTVKKCSLLLLHNKNGCFNQAPYIDMHGEVDMGLKRGRPLFLNDLRYEEISKLAVNHRIPATVARKTEQSFDIGGWETL</sequence>
<dbReference type="GO" id="GO:0071596">
    <property type="term" value="P:ubiquitin-dependent protein catabolic process via the N-end rule pathway"/>
    <property type="evidence" value="ECO:0007669"/>
    <property type="project" value="UniProtKB-UniRule"/>
</dbReference>
<dbReference type="GO" id="GO:0000151">
    <property type="term" value="C:ubiquitin ligase complex"/>
    <property type="evidence" value="ECO:0007669"/>
    <property type="project" value="TreeGrafter"/>
</dbReference>
<dbReference type="InterPro" id="IPR044046">
    <property type="entry name" value="E3_ligase_UBR-like_C"/>
</dbReference>
<proteinExistence type="inferred from homology"/>
<feature type="compositionally biased region" description="Polar residues" evidence="10">
    <location>
        <begin position="438"/>
        <end position="450"/>
    </location>
</feature>
<keyword evidence="3 9" id="KW-0479">Metal-binding</keyword>
<dbReference type="Gene3D" id="2.10.110.30">
    <property type="match status" value="1"/>
</dbReference>
<comment type="caution">
    <text evidence="12">The sequence shown here is derived from an EMBL/GenBank/DDBJ whole genome shotgun (WGS) entry which is preliminary data.</text>
</comment>
<dbReference type="EMBL" id="MBFT01000220">
    <property type="protein sequence ID" value="PVU94817.1"/>
    <property type="molecule type" value="Genomic_DNA"/>
</dbReference>
<feature type="region of interest" description="Disordered" evidence="10">
    <location>
        <begin position="1349"/>
        <end position="1368"/>
    </location>
</feature>
<dbReference type="Pfam" id="PF02207">
    <property type="entry name" value="zf-UBR"/>
    <property type="match status" value="1"/>
</dbReference>
<dbReference type="InterPro" id="IPR042065">
    <property type="entry name" value="E3_ELL-like"/>
</dbReference>
<reference evidence="12 13" key="1">
    <citation type="journal article" date="2018" name="MBio">
        <title>Comparative Genomics Reveals the Core Gene Toolbox for the Fungus-Insect Symbiosis.</title>
        <authorList>
            <person name="Wang Y."/>
            <person name="Stata M."/>
            <person name="Wang W."/>
            <person name="Stajich J.E."/>
            <person name="White M.M."/>
            <person name="Moncalvo J.M."/>
        </authorList>
    </citation>
    <scope>NUCLEOTIDE SEQUENCE [LARGE SCALE GENOMIC DNA]</scope>
    <source>
        <strain evidence="12 13">AUS-77-4</strain>
    </source>
</reference>
<evidence type="ECO:0000256" key="9">
    <source>
        <dbReference type="RuleBase" id="RU366018"/>
    </source>
</evidence>
<keyword evidence="2 9" id="KW-0808">Transferase</keyword>
<feature type="domain" description="UBR-type" evidence="11">
    <location>
        <begin position="49"/>
        <end position="152"/>
    </location>
</feature>
<feature type="compositionally biased region" description="Low complexity" evidence="10">
    <location>
        <begin position="1860"/>
        <end position="1898"/>
    </location>
</feature>
<dbReference type="PROSITE" id="PS51157">
    <property type="entry name" value="ZF_UBR"/>
    <property type="match status" value="1"/>
</dbReference>
<feature type="compositionally biased region" description="Polar residues" evidence="10">
    <location>
        <begin position="1899"/>
        <end position="1921"/>
    </location>
</feature>
<dbReference type="STRING" id="61424.A0A2T9YR60"/>
<comment type="pathway">
    <text evidence="9">Protein modification; protein ubiquitination.</text>
</comment>
<name>A0A2T9YR60_9FUNG</name>
<evidence type="ECO:0000256" key="2">
    <source>
        <dbReference type="ARBA" id="ARBA00022679"/>
    </source>
</evidence>
<dbReference type="Pfam" id="PF18995">
    <property type="entry name" value="PRT6_C"/>
    <property type="match status" value="1"/>
</dbReference>
<evidence type="ECO:0000256" key="4">
    <source>
        <dbReference type="ARBA" id="ARBA00022771"/>
    </source>
</evidence>
<keyword evidence="5 9" id="KW-0833">Ubl conjugation pathway</keyword>
<dbReference type="EC" id="2.3.2.27" evidence="9"/>
<feature type="compositionally biased region" description="Polar residues" evidence="10">
    <location>
        <begin position="475"/>
        <end position="489"/>
    </location>
</feature>
<dbReference type="PANTHER" id="PTHR21497">
    <property type="entry name" value="UBIQUITIN LIGASE E3 ALPHA-RELATED"/>
    <property type="match status" value="1"/>
</dbReference>
<dbReference type="InterPro" id="IPR036390">
    <property type="entry name" value="WH_DNA-bd_sf"/>
</dbReference>
<dbReference type="CDD" id="cd19673">
    <property type="entry name" value="UBR-box_UBR3"/>
    <property type="match status" value="1"/>
</dbReference>
<evidence type="ECO:0000313" key="13">
    <source>
        <dbReference type="Proteomes" id="UP000245699"/>
    </source>
</evidence>
<comment type="catalytic activity">
    <reaction evidence="1 9">
        <text>S-ubiquitinyl-[E2 ubiquitin-conjugating enzyme]-L-cysteine + [acceptor protein]-L-lysine = [E2 ubiquitin-conjugating enzyme]-L-cysteine + N(6)-ubiquitinyl-[acceptor protein]-L-lysine.</text>
        <dbReference type="EC" id="2.3.2.27"/>
    </reaction>
</comment>
<evidence type="ECO:0000256" key="10">
    <source>
        <dbReference type="SAM" id="MobiDB-lite"/>
    </source>
</evidence>
<keyword evidence="13" id="KW-1185">Reference proteome</keyword>
<gene>
    <name evidence="12" type="ORF">BB559_002921</name>
</gene>
<dbReference type="SUPFAM" id="SSF46785">
    <property type="entry name" value="Winged helix' DNA-binding domain"/>
    <property type="match status" value="1"/>
</dbReference>
<dbReference type="PANTHER" id="PTHR21497:SF24">
    <property type="entry name" value="E3 UBIQUITIN-PROTEIN LIGASE UBR1"/>
    <property type="match status" value="1"/>
</dbReference>
<dbReference type="InterPro" id="IPR003769">
    <property type="entry name" value="ClpS_core"/>
</dbReference>
<dbReference type="InterPro" id="IPR055194">
    <property type="entry name" value="UBR1-like_WH"/>
</dbReference>
<evidence type="ECO:0000256" key="6">
    <source>
        <dbReference type="ARBA" id="ARBA00022833"/>
    </source>
</evidence>
<dbReference type="Pfam" id="PF02617">
    <property type="entry name" value="ClpS"/>
    <property type="match status" value="1"/>
</dbReference>
<feature type="region of interest" description="Disordered" evidence="10">
    <location>
        <begin position="1858"/>
        <end position="1921"/>
    </location>
</feature>
<feature type="compositionally biased region" description="Basic and acidic residues" evidence="10">
    <location>
        <begin position="460"/>
        <end position="474"/>
    </location>
</feature>
<dbReference type="GO" id="GO:0061630">
    <property type="term" value="F:ubiquitin protein ligase activity"/>
    <property type="evidence" value="ECO:0007669"/>
    <property type="project" value="UniProtKB-UniRule"/>
</dbReference>
<keyword evidence="4 9" id="KW-0863">Zinc-finger</keyword>
<keyword evidence="6 9" id="KW-0862">Zinc</keyword>
<dbReference type="UniPathway" id="UPA00143"/>
<feature type="zinc finger region" description="UBR-type" evidence="8">
    <location>
        <begin position="49"/>
        <end position="152"/>
    </location>
</feature>
<feature type="compositionally biased region" description="Polar residues" evidence="10">
    <location>
        <begin position="2112"/>
        <end position="2132"/>
    </location>
</feature>
<comment type="similarity">
    <text evidence="7 9">Belongs to the E3 ubiquitin-protein ligase UBR1-like family.</text>
</comment>
<dbReference type="OrthoDB" id="26387at2759"/>
<dbReference type="GO" id="GO:0005737">
    <property type="term" value="C:cytoplasm"/>
    <property type="evidence" value="ECO:0007669"/>
    <property type="project" value="TreeGrafter"/>
</dbReference>
<protein>
    <recommendedName>
        <fullName evidence="9">E3 ubiquitin-protein ligase</fullName>
        <ecNumber evidence="9">2.3.2.27</ecNumber>
    </recommendedName>
</protein>
<dbReference type="InterPro" id="IPR039164">
    <property type="entry name" value="UBR1-like"/>
</dbReference>
<dbReference type="InterPro" id="IPR003126">
    <property type="entry name" value="Znf_UBR"/>
</dbReference>
<dbReference type="SMART" id="SM00396">
    <property type="entry name" value="ZnF_UBR1"/>
    <property type="match status" value="1"/>
</dbReference>
<dbReference type="Gene3D" id="1.10.10.2670">
    <property type="entry name" value="E3 ubiquitin-protein ligase"/>
    <property type="match status" value="1"/>
</dbReference>
<evidence type="ECO:0000313" key="12">
    <source>
        <dbReference type="EMBL" id="PVU94817.1"/>
    </source>
</evidence>
<evidence type="ECO:0000256" key="3">
    <source>
        <dbReference type="ARBA" id="ARBA00022723"/>
    </source>
</evidence>
<dbReference type="Pfam" id="PF22960">
    <property type="entry name" value="WHD_UBR1"/>
    <property type="match status" value="1"/>
</dbReference>